<evidence type="ECO:0000313" key="7">
    <source>
        <dbReference type="EMBL" id="KAH3664436.1"/>
    </source>
</evidence>
<reference evidence="7" key="2">
    <citation type="submission" date="2021-01" db="EMBL/GenBank/DDBJ databases">
        <authorList>
            <person name="Schikora-Tamarit M.A."/>
        </authorList>
    </citation>
    <scope>NUCLEOTIDE SEQUENCE</scope>
    <source>
        <strain evidence="7">CBS6341</strain>
    </source>
</reference>
<feature type="transmembrane region" description="Helical" evidence="6">
    <location>
        <begin position="128"/>
        <end position="145"/>
    </location>
</feature>
<dbReference type="InterPro" id="IPR045225">
    <property type="entry name" value="Uracil/uridine/allantoin_perm"/>
</dbReference>
<keyword evidence="5 6" id="KW-0472">Membrane</keyword>
<evidence type="ECO:0000256" key="6">
    <source>
        <dbReference type="SAM" id="Phobius"/>
    </source>
</evidence>
<evidence type="ECO:0000256" key="1">
    <source>
        <dbReference type="ARBA" id="ARBA00004141"/>
    </source>
</evidence>
<comment type="caution">
    <text evidence="7">The sequence shown here is derived from an EMBL/GenBank/DDBJ whole genome shotgun (WGS) entry which is preliminary data.</text>
</comment>
<comment type="similarity">
    <text evidence="2">Belongs to the purine-cytosine permease (2.A.39) family.</text>
</comment>
<dbReference type="OrthoDB" id="2018619at2759"/>
<feature type="transmembrane region" description="Helical" evidence="6">
    <location>
        <begin position="470"/>
        <end position="488"/>
    </location>
</feature>
<dbReference type="AlphaFoldDB" id="A0A9P8P3M2"/>
<feature type="transmembrane region" description="Helical" evidence="6">
    <location>
        <begin position="228"/>
        <end position="247"/>
    </location>
</feature>
<dbReference type="InterPro" id="IPR001248">
    <property type="entry name" value="Pur-cyt_permease"/>
</dbReference>
<dbReference type="PANTHER" id="PTHR30618">
    <property type="entry name" value="NCS1 FAMILY PURINE/PYRIMIDINE TRANSPORTER"/>
    <property type="match status" value="1"/>
</dbReference>
<evidence type="ECO:0000256" key="2">
    <source>
        <dbReference type="ARBA" id="ARBA00008974"/>
    </source>
</evidence>
<feature type="transmembrane region" description="Helical" evidence="6">
    <location>
        <begin position="317"/>
        <end position="337"/>
    </location>
</feature>
<dbReference type="EMBL" id="JAEUBF010001473">
    <property type="protein sequence ID" value="KAH3664436.1"/>
    <property type="molecule type" value="Genomic_DNA"/>
</dbReference>
<feature type="transmembrane region" description="Helical" evidence="6">
    <location>
        <begin position="429"/>
        <end position="450"/>
    </location>
</feature>
<feature type="transmembrane region" description="Helical" evidence="6">
    <location>
        <begin position="187"/>
        <end position="208"/>
    </location>
</feature>
<accession>A0A9P8P3M2</accession>
<protein>
    <recommendedName>
        <fullName evidence="9">Thiamine transporter</fullName>
    </recommendedName>
</protein>
<sequence>MSRFIGLLEVSHSTKLTILRSPDLEPIPKSARTWNWIDNFSYWSLISFSIGTWISGSALLPLGLSISETIGALLLGDLISLIYTVINSFTGVNYGIGYTLQQRIVFGVFGSSLGLGIRILLSIVNYGSNAWLGGMCISLLISSLSKNFMNWNTEVKGILARDVIGFVIFLSISLAGSWIRPQKLKSFMVWSCVVSFFSMLGLLIYLVKNSARVIDFNYTENTHFDTKGWTWVYIITYWFSAVSPMTLNQSDYARFSSSSIQLCIGTTLALMIPTIVIPIFGIIGAFACKDLFGEELWLPIDIVYNILQNNYNAKARAATFFMGFSFAFCQLCLNLITSFAGGMDLSGVLPKFIDIKRGSIIVLLLSIVVQPWKFYYSSSVFLTVMTSFGIVATPMIAVLVCDYFVVRGRKYNIPDAFIIKGDYFYHQGINYRAMLAFVCGLAPGIPGLIWQVNGTDMAIGILRFYYGDSFFGFFISFGVYWALCILWPPKPTEGIIYYAEDNEASSSLEKNTPGQAISVV</sequence>
<dbReference type="Proteomes" id="UP000769528">
    <property type="component" value="Unassembled WGS sequence"/>
</dbReference>
<feature type="transmembrane region" description="Helical" evidence="6">
    <location>
        <begin position="72"/>
        <end position="92"/>
    </location>
</feature>
<feature type="transmembrane region" description="Helical" evidence="6">
    <location>
        <begin position="259"/>
        <end position="287"/>
    </location>
</feature>
<evidence type="ECO:0008006" key="9">
    <source>
        <dbReference type="Google" id="ProtNLM"/>
    </source>
</evidence>
<comment type="subcellular location">
    <subcellularLocation>
        <location evidence="1">Membrane</location>
        <topology evidence="1">Multi-pass membrane protein</topology>
    </subcellularLocation>
</comment>
<feature type="transmembrane region" description="Helical" evidence="6">
    <location>
        <begin position="40"/>
        <end position="60"/>
    </location>
</feature>
<keyword evidence="3 6" id="KW-0812">Transmembrane</keyword>
<feature type="transmembrane region" description="Helical" evidence="6">
    <location>
        <begin position="104"/>
        <end position="121"/>
    </location>
</feature>
<keyword evidence="4 6" id="KW-1133">Transmembrane helix</keyword>
<evidence type="ECO:0000256" key="5">
    <source>
        <dbReference type="ARBA" id="ARBA00023136"/>
    </source>
</evidence>
<reference evidence="7" key="1">
    <citation type="journal article" date="2021" name="Open Biol.">
        <title>Shared evolutionary footprints suggest mitochondrial oxidative damage underlies multiple complex I losses in fungi.</title>
        <authorList>
            <person name="Schikora-Tamarit M.A."/>
            <person name="Marcet-Houben M."/>
            <person name="Nosek J."/>
            <person name="Gabaldon T."/>
        </authorList>
    </citation>
    <scope>NUCLEOTIDE SEQUENCE</scope>
    <source>
        <strain evidence="7">CBS6341</strain>
    </source>
</reference>
<proteinExistence type="inferred from homology"/>
<dbReference type="GO" id="GO:0015205">
    <property type="term" value="F:nucleobase transmembrane transporter activity"/>
    <property type="evidence" value="ECO:0007669"/>
    <property type="project" value="TreeGrafter"/>
</dbReference>
<feature type="transmembrane region" description="Helical" evidence="6">
    <location>
        <begin position="157"/>
        <end position="175"/>
    </location>
</feature>
<dbReference type="PANTHER" id="PTHR30618:SF15">
    <property type="entry name" value="NICOTINAMIDE RIBOSIDE TRANSPORTER 1-RELATED"/>
    <property type="match status" value="1"/>
</dbReference>
<name>A0A9P8P3M2_9ASCO</name>
<dbReference type="InterPro" id="IPR012681">
    <property type="entry name" value="NCS1"/>
</dbReference>
<feature type="transmembrane region" description="Helical" evidence="6">
    <location>
        <begin position="381"/>
        <end position="405"/>
    </location>
</feature>
<dbReference type="GO" id="GO:0005886">
    <property type="term" value="C:plasma membrane"/>
    <property type="evidence" value="ECO:0007669"/>
    <property type="project" value="TreeGrafter"/>
</dbReference>
<evidence type="ECO:0000313" key="8">
    <source>
        <dbReference type="Proteomes" id="UP000769528"/>
    </source>
</evidence>
<dbReference type="Pfam" id="PF02133">
    <property type="entry name" value="Transp_cyt_pur"/>
    <property type="match status" value="1"/>
</dbReference>
<dbReference type="Gene3D" id="1.10.4160.10">
    <property type="entry name" value="Hydantoin permease"/>
    <property type="match status" value="1"/>
</dbReference>
<organism evidence="7 8">
    <name type="scientific">Wickerhamomyces mucosus</name>
    <dbReference type="NCBI Taxonomy" id="1378264"/>
    <lineage>
        <taxon>Eukaryota</taxon>
        <taxon>Fungi</taxon>
        <taxon>Dikarya</taxon>
        <taxon>Ascomycota</taxon>
        <taxon>Saccharomycotina</taxon>
        <taxon>Saccharomycetes</taxon>
        <taxon>Phaffomycetales</taxon>
        <taxon>Wickerhamomycetaceae</taxon>
        <taxon>Wickerhamomyces</taxon>
    </lineage>
</organism>
<gene>
    <name evidence="7" type="ORF">WICMUC_005821</name>
</gene>
<evidence type="ECO:0000256" key="4">
    <source>
        <dbReference type="ARBA" id="ARBA00022989"/>
    </source>
</evidence>
<keyword evidence="8" id="KW-1185">Reference proteome</keyword>
<evidence type="ECO:0000256" key="3">
    <source>
        <dbReference type="ARBA" id="ARBA00022692"/>
    </source>
</evidence>
<dbReference type="NCBIfam" id="TIGR00800">
    <property type="entry name" value="ncs1"/>
    <property type="match status" value="1"/>
</dbReference>